<comment type="cofactor">
    <cofactor evidence="1">
        <name>pyridoxal 5'-phosphate</name>
        <dbReference type="ChEBI" id="CHEBI:597326"/>
    </cofactor>
</comment>
<dbReference type="Gene3D" id="3.20.20.10">
    <property type="entry name" value="Alanine racemase"/>
    <property type="match status" value="1"/>
</dbReference>
<reference evidence="4 5" key="1">
    <citation type="submission" date="2019-07" db="EMBL/GenBank/DDBJ databases">
        <title>Genomics analysis of Aphanomyces spp. identifies a new class of oomycete effector associated with host adaptation.</title>
        <authorList>
            <person name="Gaulin E."/>
        </authorList>
    </citation>
    <scope>NUCLEOTIDE SEQUENCE [LARGE SCALE GENOMIC DNA]</scope>
    <source>
        <strain evidence="4 5">ATCC 201684</strain>
    </source>
</reference>
<keyword evidence="5" id="KW-1185">Reference proteome</keyword>
<organism evidence="4 5">
    <name type="scientific">Aphanomyces euteiches</name>
    <dbReference type="NCBI Taxonomy" id="100861"/>
    <lineage>
        <taxon>Eukaryota</taxon>
        <taxon>Sar</taxon>
        <taxon>Stramenopiles</taxon>
        <taxon>Oomycota</taxon>
        <taxon>Saprolegniomycetes</taxon>
        <taxon>Saprolegniales</taxon>
        <taxon>Verrucalvaceae</taxon>
        <taxon>Aphanomyces</taxon>
    </lineage>
</organism>
<dbReference type="Proteomes" id="UP000481153">
    <property type="component" value="Unassembled WGS sequence"/>
</dbReference>
<dbReference type="GO" id="GO:0009089">
    <property type="term" value="P:lysine biosynthetic process via diaminopimelate"/>
    <property type="evidence" value="ECO:0007669"/>
    <property type="project" value="TreeGrafter"/>
</dbReference>
<dbReference type="SUPFAM" id="SSF53383">
    <property type="entry name" value="PLP-dependent transferases"/>
    <property type="match status" value="1"/>
</dbReference>
<dbReference type="GO" id="GO:0008836">
    <property type="term" value="F:diaminopimelate decarboxylase activity"/>
    <property type="evidence" value="ECO:0007669"/>
    <property type="project" value="TreeGrafter"/>
</dbReference>
<comment type="caution">
    <text evidence="4">The sequence shown here is derived from an EMBL/GenBank/DDBJ whole genome shotgun (WGS) entry which is preliminary data.</text>
</comment>
<dbReference type="Gene3D" id="2.40.37.10">
    <property type="entry name" value="Lyase, Ornithine Decarboxylase, Chain A, domain 1"/>
    <property type="match status" value="1"/>
</dbReference>
<evidence type="ECO:0000313" key="4">
    <source>
        <dbReference type="EMBL" id="KAF0732132.1"/>
    </source>
</evidence>
<proteinExistence type="predicted"/>
<evidence type="ECO:0000256" key="1">
    <source>
        <dbReference type="ARBA" id="ARBA00001933"/>
    </source>
</evidence>
<dbReference type="VEuPathDB" id="FungiDB:AeMF1_021222"/>
<feature type="domain" description="Orn/DAP/Arg decarboxylase 2 N-terminal" evidence="3">
    <location>
        <begin position="769"/>
        <end position="869"/>
    </location>
</feature>
<accession>A0A6G0WX70</accession>
<sequence length="1157" mass="124700">MHQPRVSRTSRKLRESVACHRPELVPLFEVIHKAESPHQPWKIQTPADAVKLSTFLHSKMLLSPELNRNSSCYIARRIVQLYIKLKYIATFPAQEIDDYSSLGDQEYDEVRMVHYLMAHATAAAAVSTASIDLEPIYRLAAMLGISPHSDSWPDVVKFVVSALPFAEHTETLLVRGSDDRSLLDSITKTNKYNTSTIPAALPDHAWISRASCTSSTISLDQFTAAERLRQELLLASLSINHDNIADAFDRKMHSVRLRLAQALGLDNSFEDRAFECIISPSGTDAELLATSAALARMLTLESPSNPRGTVTCVVTAQGETGSGSVNASAGQHFSKITPSGESVDIGKALAGFPSTRVTCVQIPARQTSGHILDADAAATTAVRDALSSNPNNVALLHVVLGSKTGLSCPSLGAVAALTDEFGSRLVVVVDACQMRLDRAALADFLALDYIVLVTGSKFFAGVPFCGSVLVPAQLASEMNAADARICFPPGFGQYFSKHEFPPSSMEHVRETLPARMNVGLLLRWETAVVHMQVYASIPSAIVAQISHDYITRAKAMLLTHAHIQLLDAFDAPAKRARPAPRISSTGLPLQPLDTIISFHIVDANNELLAVSKLKTLHALLAKDLSDCLAADDVALARKKCLVGQPVSLGTLPHGVLRIALGADMVNAIFQGTKTMSELVLEDAIIVRKIQLILVNWAPLVARYVEAPATSTTVPAAPVLTNASPLSPPSSSAMPLLPATNYTAVVRSLVAKFPFVHAAPRTLVYDLDAIDMAFQSLVAPFPPHFEHRFAVSACPFAFFLRRAIENDIGLTCATLVEVQHALRLGCAPHKIVFASPSKSQSDIRQAIDAGVDVTADSFGELDVIRAHAQQRFQSNFPECTPRYAGELPRIGVRVHACRQHDNRAQPPAPWTIGVPLSGENRTKIIQAFVDNPWLSSLQAMSCGPEDFAFAAHVLCDLANEIDAVVGEDRVKVLNLGGANGGCSSPTLGERVDSLHVDAPKVFERHGRTVLIEYGMNVSAKAGWTLFPVEQVRKNHDDAPTAVVVPVDGADLTATLADGTFQHRVSIVKASSEATPSETFQQELVSFSGGKPTVRSIQVPQIESGDFVILHDTGAGTLVPRNCGMPAPAVCGYRKTDDALKIVLLKPAESPEQAMHVWG</sequence>
<evidence type="ECO:0000256" key="2">
    <source>
        <dbReference type="ARBA" id="ARBA00022898"/>
    </source>
</evidence>
<dbReference type="InterPro" id="IPR015424">
    <property type="entry name" value="PyrdxlP-dep_Trfase"/>
</dbReference>
<dbReference type="InterPro" id="IPR015421">
    <property type="entry name" value="PyrdxlP-dep_Trfase_major"/>
</dbReference>
<keyword evidence="2" id="KW-0663">Pyridoxal phosphate</keyword>
<protein>
    <recommendedName>
        <fullName evidence="3">Orn/DAP/Arg decarboxylase 2 N-terminal domain-containing protein</fullName>
    </recommendedName>
</protein>
<dbReference type="PANTHER" id="PTHR43727:SF3">
    <property type="entry name" value="GROUP IV DECARBOXYLASE"/>
    <property type="match status" value="1"/>
</dbReference>
<dbReference type="EMBL" id="VJMJ01000137">
    <property type="protein sequence ID" value="KAF0732132.1"/>
    <property type="molecule type" value="Genomic_DNA"/>
</dbReference>
<dbReference type="InterPro" id="IPR009006">
    <property type="entry name" value="Ala_racemase/Decarboxylase_C"/>
</dbReference>
<dbReference type="InterPro" id="IPR029066">
    <property type="entry name" value="PLP-binding_barrel"/>
</dbReference>
<evidence type="ECO:0000259" key="3">
    <source>
        <dbReference type="Pfam" id="PF02784"/>
    </source>
</evidence>
<evidence type="ECO:0000313" key="5">
    <source>
        <dbReference type="Proteomes" id="UP000481153"/>
    </source>
</evidence>
<dbReference type="PANTHER" id="PTHR43727">
    <property type="entry name" value="DIAMINOPIMELATE DECARBOXYLASE"/>
    <property type="match status" value="1"/>
</dbReference>
<name>A0A6G0WX70_9STRA</name>
<dbReference type="SUPFAM" id="SSF51419">
    <property type="entry name" value="PLP-binding barrel"/>
    <property type="match status" value="1"/>
</dbReference>
<dbReference type="SUPFAM" id="SSF50621">
    <property type="entry name" value="Alanine racemase C-terminal domain-like"/>
    <property type="match status" value="1"/>
</dbReference>
<dbReference type="InterPro" id="IPR022644">
    <property type="entry name" value="De-COase2_N"/>
</dbReference>
<dbReference type="AlphaFoldDB" id="A0A6G0WX70"/>
<gene>
    <name evidence="4" type="ORF">Ae201684_010783</name>
</gene>
<dbReference type="Pfam" id="PF02784">
    <property type="entry name" value="Orn_Arg_deC_N"/>
    <property type="match status" value="1"/>
</dbReference>
<dbReference type="Gene3D" id="3.40.640.10">
    <property type="entry name" value="Type I PLP-dependent aspartate aminotransferase-like (Major domain)"/>
    <property type="match status" value="1"/>
</dbReference>